<evidence type="ECO:0000313" key="3">
    <source>
        <dbReference type="Proteomes" id="UP000248857"/>
    </source>
</evidence>
<dbReference type="InterPro" id="IPR026634">
    <property type="entry name" value="TPST-like"/>
</dbReference>
<reference evidence="2 3" key="1">
    <citation type="journal article" date="2018" name="Sci. Rep.">
        <title>A novel species of the marine cyanobacterium Acaryochloris with a unique pigment content and lifestyle.</title>
        <authorList>
            <person name="Partensky F."/>
            <person name="Six C."/>
            <person name="Ratin M."/>
            <person name="Garczarek L."/>
            <person name="Vaulot D."/>
            <person name="Probert I."/>
            <person name="Calteau A."/>
            <person name="Gourvil P."/>
            <person name="Marie D."/>
            <person name="Grebert T."/>
            <person name="Bouchier C."/>
            <person name="Le Panse S."/>
            <person name="Gachenot M."/>
            <person name="Rodriguez F."/>
            <person name="Garrido J.L."/>
        </authorList>
    </citation>
    <scope>NUCLEOTIDE SEQUENCE [LARGE SCALE GENOMIC DNA]</scope>
    <source>
        <strain evidence="2 3">RCC1774</strain>
    </source>
</reference>
<evidence type="ECO:0000256" key="1">
    <source>
        <dbReference type="ARBA" id="ARBA00022679"/>
    </source>
</evidence>
<dbReference type="OrthoDB" id="536969at2"/>
<dbReference type="GO" id="GO:0008476">
    <property type="term" value="F:protein-tyrosine sulfotransferase activity"/>
    <property type="evidence" value="ECO:0007669"/>
    <property type="project" value="InterPro"/>
</dbReference>
<gene>
    <name evidence="2" type="ORF">C1752_03206</name>
</gene>
<dbReference type="EMBL" id="PQWO01000008">
    <property type="protein sequence ID" value="PZD72796.1"/>
    <property type="molecule type" value="Genomic_DNA"/>
</dbReference>
<name>A0A2W1JHH2_9CYAN</name>
<sequence>MNSSYQPLILIGAARSGTKLLRDSIACHPHVDKVPYDINYVWKFGNEDIPHDELKIDDLNNAIRTKIASAIDRFSRGSPYIIEKTVSNCLRVPYVASVFPDAKYLHIVRNGFDVIESVARQWTAQPDWQYIFQKALTFPILDAFGYGISYTKKTIQSLWVSDSKNIATWGVRYDGIDEDIKVRNLLEVCAIQWSQSVSKASAGLKNINSENLLLVRYEDFVENPNLVLEKIAEFANIDLSLCLKSTDLGAIRKDEVGKGIRTLTLEQRKSISPIIEKELALFSY</sequence>
<protein>
    <submittedName>
        <fullName evidence="2">Uncharacterized protein</fullName>
    </submittedName>
</protein>
<organism evidence="2 3">
    <name type="scientific">Acaryochloris thomasi RCC1774</name>
    <dbReference type="NCBI Taxonomy" id="1764569"/>
    <lineage>
        <taxon>Bacteria</taxon>
        <taxon>Bacillati</taxon>
        <taxon>Cyanobacteriota</taxon>
        <taxon>Cyanophyceae</taxon>
        <taxon>Acaryochloridales</taxon>
        <taxon>Acaryochloridaceae</taxon>
        <taxon>Acaryochloris</taxon>
        <taxon>Acaryochloris thomasi</taxon>
    </lineage>
</organism>
<comment type="caution">
    <text evidence="2">The sequence shown here is derived from an EMBL/GenBank/DDBJ whole genome shotgun (WGS) entry which is preliminary data.</text>
</comment>
<dbReference type="InterPro" id="IPR027417">
    <property type="entry name" value="P-loop_NTPase"/>
</dbReference>
<dbReference type="PANTHER" id="PTHR12788:SF10">
    <property type="entry name" value="PROTEIN-TYROSINE SULFOTRANSFERASE"/>
    <property type="match status" value="1"/>
</dbReference>
<accession>A0A2W1JHH2</accession>
<dbReference type="PANTHER" id="PTHR12788">
    <property type="entry name" value="PROTEIN-TYROSINE SULFOTRANSFERASE 2"/>
    <property type="match status" value="1"/>
</dbReference>
<dbReference type="Gene3D" id="3.40.50.300">
    <property type="entry name" value="P-loop containing nucleotide triphosphate hydrolases"/>
    <property type="match status" value="1"/>
</dbReference>
<dbReference type="AlphaFoldDB" id="A0A2W1JHH2"/>
<dbReference type="RefSeq" id="WP_110986660.1">
    <property type="nucleotide sequence ID" value="NZ_CAWNWM010000008.1"/>
</dbReference>
<dbReference type="SUPFAM" id="SSF52540">
    <property type="entry name" value="P-loop containing nucleoside triphosphate hydrolases"/>
    <property type="match status" value="1"/>
</dbReference>
<proteinExistence type="predicted"/>
<keyword evidence="1" id="KW-0808">Transferase</keyword>
<evidence type="ECO:0000313" key="2">
    <source>
        <dbReference type="EMBL" id="PZD72796.1"/>
    </source>
</evidence>
<keyword evidence="3" id="KW-1185">Reference proteome</keyword>
<dbReference type="Pfam" id="PF13469">
    <property type="entry name" value="Sulfotransfer_3"/>
    <property type="match status" value="1"/>
</dbReference>
<dbReference type="Proteomes" id="UP000248857">
    <property type="component" value="Unassembled WGS sequence"/>
</dbReference>